<dbReference type="AlphaFoldDB" id="A0A1B8GXK6"/>
<feature type="compositionally biased region" description="Pro residues" evidence="1">
    <location>
        <begin position="441"/>
        <end position="462"/>
    </location>
</feature>
<dbReference type="STRING" id="342668.A0A1B8GXK6"/>
<feature type="region of interest" description="Disordered" evidence="1">
    <location>
        <begin position="828"/>
        <end position="847"/>
    </location>
</feature>
<dbReference type="GeneID" id="28834389"/>
<feature type="compositionally biased region" description="Basic and acidic residues" evidence="1">
    <location>
        <begin position="301"/>
        <end position="312"/>
    </location>
</feature>
<feature type="compositionally biased region" description="Basic residues" evidence="1">
    <location>
        <begin position="831"/>
        <end position="841"/>
    </location>
</feature>
<dbReference type="RefSeq" id="XP_018134282.1">
    <property type="nucleotide sequence ID" value="XM_018270531.2"/>
</dbReference>
<feature type="compositionally biased region" description="Polar residues" evidence="1">
    <location>
        <begin position="56"/>
        <end position="70"/>
    </location>
</feature>
<feature type="compositionally biased region" description="Low complexity" evidence="1">
    <location>
        <begin position="557"/>
        <end position="569"/>
    </location>
</feature>
<feature type="compositionally biased region" description="Low complexity" evidence="1">
    <location>
        <begin position="314"/>
        <end position="329"/>
    </location>
</feature>
<organism evidence="2 3">
    <name type="scientific">Pseudogymnoascus verrucosus</name>
    <dbReference type="NCBI Taxonomy" id="342668"/>
    <lineage>
        <taxon>Eukaryota</taxon>
        <taxon>Fungi</taxon>
        <taxon>Dikarya</taxon>
        <taxon>Ascomycota</taxon>
        <taxon>Pezizomycotina</taxon>
        <taxon>Leotiomycetes</taxon>
        <taxon>Thelebolales</taxon>
        <taxon>Thelebolaceae</taxon>
        <taxon>Pseudogymnoascus</taxon>
    </lineage>
</organism>
<dbReference type="EMBL" id="KV460208">
    <property type="protein sequence ID" value="OBU00550.1"/>
    <property type="molecule type" value="Genomic_DNA"/>
</dbReference>
<dbReference type="Proteomes" id="UP000091956">
    <property type="component" value="Unassembled WGS sequence"/>
</dbReference>
<feature type="compositionally biased region" description="Pro residues" evidence="1">
    <location>
        <begin position="520"/>
        <end position="529"/>
    </location>
</feature>
<reference evidence="2 3" key="1">
    <citation type="submission" date="2016-03" db="EMBL/GenBank/DDBJ databases">
        <title>Comparative genomics of Pseudogymnoascus destructans, the fungus causing white-nose syndrome of bats.</title>
        <authorList>
            <person name="Palmer J.M."/>
            <person name="Drees K.P."/>
            <person name="Foster J.T."/>
            <person name="Lindner D.L."/>
        </authorList>
    </citation>
    <scope>NUCLEOTIDE SEQUENCE [LARGE SCALE GENOMIC DNA]</scope>
    <source>
        <strain evidence="2 3">UAMH 10579</strain>
    </source>
</reference>
<feature type="compositionally biased region" description="Basic and acidic residues" evidence="1">
    <location>
        <begin position="330"/>
        <end position="341"/>
    </location>
</feature>
<sequence length="948" mass="100579">MSQSPSKRRKLSPEVGAPSTPSRIPGPRGTERATTPVRGTPGRGPSASPSKRAASVSRQAAQDVGSQATESAEVPGIIGQGAQTGEVETTTPRRTRRTPGGGMTAAPRRRSQSPQKQDPKPATAAGGADEQNPFQKKGLRRSPIPTTGPAGGTDEQNPFQKKGGLRRSPIPEAGAAEVQTQTGETQEVPVVARPTTPTPKSTTPQSIPPARVVTTEIMDPFKKGGLRRSDIASPAPVSVTAPIEPTEPTDPFKKSGLRRSDVASPAPTPTAPTAPAAPVSTVATVAPVAPVARVATTEPMDPFKKGGLRRSDIASPAPAAAPTESTEPADPFKKSGLRRSDVTSPAPVVAAVPTEPTEPTNPFKKSGLRRSDVASPAPVAPTEPADPFKKGGLRRSNVAPTAPANDTPAEKPGTEETPTENTPTERAVTEETLQNTQSTAPPNPPVQEPTPEPQPQPQPQPEPQAELEPEPELPPTPTQLGIPDPVVTTEPTGIHNTPSKRPKRPRSTTLKSSPLKPRDPPPTQPPPPAVAATASVSASASTSAPPPSAFPLKPKTKPTTTTTTTTSEPPSKRRKQSPPPSRNLLPPDPYAAKKRRRAALLAEVAQLEADLALAEAENARIRRHHEAGRREVPAPKNEDAIFDLLLRAARPRVPPGEEERPRKRSVMMNVGAFLPFAKKRRTPVVSKQVVKEGELPSYGPVEVEDPMPYLSVFSPLGFTSTTTILPSVGESGAVLQRRDVVAKAPGGLFHARVGVVVDTASLTVVAVDVDGLDGNAEPEIGRWMRERAGEGVLGRDVNAVFYGMGQWVEGAAKRARFWCQIGEEFAGGGRGKGKEKRRKGKGREGEDVELDEGVGAGKWTAKDLLPHMRRTALVLPVEDVEVMVEWRIALDWTGEAEHAISASARVPRGWHEQDERRSLTRVPEMFRKLVESRGPVVAVRTVVAGLLG</sequence>
<feature type="compositionally biased region" description="Low complexity" evidence="1">
    <location>
        <begin position="273"/>
        <end position="297"/>
    </location>
</feature>
<name>A0A1B8GXK6_9PEZI</name>
<feature type="compositionally biased region" description="Low complexity" evidence="1">
    <location>
        <begin position="530"/>
        <end position="543"/>
    </location>
</feature>
<keyword evidence="3" id="KW-1185">Reference proteome</keyword>
<feature type="compositionally biased region" description="Pro residues" evidence="1">
    <location>
        <begin position="577"/>
        <end position="589"/>
    </location>
</feature>
<feature type="compositionally biased region" description="Basic residues" evidence="1">
    <location>
        <begin position="1"/>
        <end position="10"/>
    </location>
</feature>
<accession>A0A1B8GXK6</accession>
<feature type="compositionally biased region" description="Low complexity" evidence="1">
    <location>
        <begin position="415"/>
        <end position="425"/>
    </location>
</feature>
<feature type="compositionally biased region" description="Basic and acidic residues" evidence="1">
    <location>
        <begin position="219"/>
        <end position="230"/>
    </location>
</feature>
<proteinExistence type="predicted"/>
<feature type="compositionally biased region" description="Low complexity" evidence="1">
    <location>
        <begin position="345"/>
        <end position="360"/>
    </location>
</feature>
<protein>
    <submittedName>
        <fullName evidence="2">Uncharacterized protein</fullName>
    </submittedName>
</protein>
<feature type="compositionally biased region" description="Low complexity" evidence="1">
    <location>
        <begin position="194"/>
        <end position="209"/>
    </location>
</feature>
<feature type="region of interest" description="Disordered" evidence="1">
    <location>
        <begin position="1"/>
        <end position="591"/>
    </location>
</feature>
<evidence type="ECO:0000313" key="2">
    <source>
        <dbReference type="EMBL" id="OBU00550.1"/>
    </source>
</evidence>
<evidence type="ECO:0000256" key="1">
    <source>
        <dbReference type="SAM" id="MobiDB-lite"/>
    </source>
</evidence>
<dbReference type="OrthoDB" id="4160836at2759"/>
<feature type="compositionally biased region" description="Basic and acidic residues" evidence="1">
    <location>
        <begin position="250"/>
        <end position="261"/>
    </location>
</feature>
<reference evidence="3" key="2">
    <citation type="journal article" date="2018" name="Nat. Commun.">
        <title>Extreme sensitivity to ultraviolet light in the fungal pathogen causing white-nose syndrome of bats.</title>
        <authorList>
            <person name="Palmer J.M."/>
            <person name="Drees K.P."/>
            <person name="Foster J.T."/>
            <person name="Lindner D.L."/>
        </authorList>
    </citation>
    <scope>NUCLEOTIDE SEQUENCE [LARGE SCALE GENOMIC DNA]</scope>
    <source>
        <strain evidence="3">UAMH 10579</strain>
    </source>
</reference>
<gene>
    <name evidence="2" type="ORF">VE01_01003</name>
</gene>
<evidence type="ECO:0000313" key="3">
    <source>
        <dbReference type="Proteomes" id="UP000091956"/>
    </source>
</evidence>
<feature type="compositionally biased region" description="Polar residues" evidence="1">
    <location>
        <begin position="431"/>
        <end position="440"/>
    </location>
</feature>